<dbReference type="EMBL" id="OVEO01000006">
    <property type="protein sequence ID" value="SPQ96807.1"/>
    <property type="molecule type" value="Genomic_DNA"/>
</dbReference>
<feature type="transmembrane region" description="Helical" evidence="2">
    <location>
        <begin position="12"/>
        <end position="31"/>
    </location>
</feature>
<keyword evidence="2" id="KW-1133">Transmembrane helix</keyword>
<dbReference type="Proteomes" id="UP000290189">
    <property type="component" value="Unassembled WGS sequence"/>
</dbReference>
<feature type="compositionally biased region" description="Polar residues" evidence="1">
    <location>
        <begin position="134"/>
        <end position="146"/>
    </location>
</feature>
<evidence type="ECO:0000256" key="2">
    <source>
        <dbReference type="SAM" id="Phobius"/>
    </source>
</evidence>
<evidence type="ECO:0000313" key="4">
    <source>
        <dbReference type="Proteomes" id="UP000290189"/>
    </source>
</evidence>
<geneLocation type="mitochondrion" evidence="3"/>
<organism evidence="3 4">
    <name type="scientific">Plasmodiophora brassicae</name>
    <name type="common">Clubroot disease agent</name>
    <dbReference type="NCBI Taxonomy" id="37360"/>
    <lineage>
        <taxon>Eukaryota</taxon>
        <taxon>Sar</taxon>
        <taxon>Rhizaria</taxon>
        <taxon>Endomyxa</taxon>
        <taxon>Phytomyxea</taxon>
        <taxon>Plasmodiophorida</taxon>
        <taxon>Plasmodiophoridae</taxon>
        <taxon>Plasmodiophora</taxon>
    </lineage>
</organism>
<accession>A0A3P3Y9G5</accession>
<evidence type="ECO:0000256" key="1">
    <source>
        <dbReference type="SAM" id="MobiDB-lite"/>
    </source>
</evidence>
<protein>
    <recommendedName>
        <fullName evidence="5">Transmembrane protein</fullName>
    </recommendedName>
</protein>
<feature type="region of interest" description="Disordered" evidence="1">
    <location>
        <begin position="123"/>
        <end position="146"/>
    </location>
</feature>
<keyword evidence="3" id="KW-0496">Mitochondrion</keyword>
<evidence type="ECO:0000313" key="3">
    <source>
        <dbReference type="EMBL" id="SPQ96807.1"/>
    </source>
</evidence>
<keyword evidence="2" id="KW-0472">Membrane</keyword>
<gene>
    <name evidence="3" type="ORF">PLBR_LOCUS4022</name>
</gene>
<evidence type="ECO:0008006" key="5">
    <source>
        <dbReference type="Google" id="ProtNLM"/>
    </source>
</evidence>
<reference evidence="3 4" key="1">
    <citation type="submission" date="2018-03" db="EMBL/GenBank/DDBJ databases">
        <authorList>
            <person name="Fogelqvist J."/>
        </authorList>
    </citation>
    <scope>NUCLEOTIDE SEQUENCE [LARGE SCALE GENOMIC DNA]</scope>
</reference>
<keyword evidence="2" id="KW-0812">Transmembrane</keyword>
<name>A0A3P3Y9G5_PLABS</name>
<feature type="transmembrane region" description="Helical" evidence="2">
    <location>
        <begin position="60"/>
        <end position="79"/>
    </location>
</feature>
<proteinExistence type="predicted"/>
<feature type="compositionally biased region" description="Basic and acidic residues" evidence="1">
    <location>
        <begin position="123"/>
        <end position="132"/>
    </location>
</feature>
<sequence>MLRLVIPRPLISLFAVVVLTSIGLLIWGAVIHRPRSDVQSEVPTLQETGLPPRRSTYSKALVSGALATTAASSLYGLFLKRKRAMSKKSHPLSLVKKMLLGAGFVTGATAIARHVESITVHERDPGSEELHEPTTLTRCSSEAISS</sequence>
<dbReference type="AlphaFoldDB" id="A0A3P3Y9G5"/>